<sequence length="192" mass="22664">MASDLEGLKQLSDDEWRELIHDLRLYTEFRIWRYTWNPNRRSLPRGLTADDIVLESICDVLSERRTLPPCDGGYRDAFRSIIDSKLHALVKSAEQKRTVHYVRESALATIPERESDSSAPEAGSYEAFMTRLRHELPDELWPVAEGFLIEGRKPRQISQELDRPIKRIYEQMRRVRKASRRIWKAEHKDDDE</sequence>
<dbReference type="EMBL" id="JAGQHS010000193">
    <property type="protein sequence ID" value="MCA9758627.1"/>
    <property type="molecule type" value="Genomic_DNA"/>
</dbReference>
<name>A0A956NFU8_UNCEI</name>
<evidence type="ECO:0000313" key="1">
    <source>
        <dbReference type="EMBL" id="MCA9758627.1"/>
    </source>
</evidence>
<reference evidence="1" key="1">
    <citation type="submission" date="2020-04" db="EMBL/GenBank/DDBJ databases">
        <authorList>
            <person name="Zhang T."/>
        </authorList>
    </citation>
    <scope>NUCLEOTIDE SEQUENCE</scope>
    <source>
        <strain evidence="1">HKST-UBA02</strain>
    </source>
</reference>
<organism evidence="1 2">
    <name type="scientific">Eiseniibacteriota bacterium</name>
    <dbReference type="NCBI Taxonomy" id="2212470"/>
    <lineage>
        <taxon>Bacteria</taxon>
        <taxon>Candidatus Eiseniibacteriota</taxon>
    </lineage>
</organism>
<dbReference type="AlphaFoldDB" id="A0A956NFU8"/>
<evidence type="ECO:0000313" key="2">
    <source>
        <dbReference type="Proteomes" id="UP000739538"/>
    </source>
</evidence>
<dbReference type="Proteomes" id="UP000739538">
    <property type="component" value="Unassembled WGS sequence"/>
</dbReference>
<accession>A0A956NFU8</accession>
<evidence type="ECO:0008006" key="3">
    <source>
        <dbReference type="Google" id="ProtNLM"/>
    </source>
</evidence>
<reference evidence="1" key="2">
    <citation type="journal article" date="2021" name="Microbiome">
        <title>Successional dynamics and alternative stable states in a saline activated sludge microbial community over 9 years.</title>
        <authorList>
            <person name="Wang Y."/>
            <person name="Ye J."/>
            <person name="Ju F."/>
            <person name="Liu L."/>
            <person name="Boyd J.A."/>
            <person name="Deng Y."/>
            <person name="Parks D.H."/>
            <person name="Jiang X."/>
            <person name="Yin X."/>
            <person name="Woodcroft B.J."/>
            <person name="Tyson G.W."/>
            <person name="Hugenholtz P."/>
            <person name="Polz M.F."/>
            <person name="Zhang T."/>
        </authorList>
    </citation>
    <scope>NUCLEOTIDE SEQUENCE</scope>
    <source>
        <strain evidence="1">HKST-UBA02</strain>
    </source>
</reference>
<comment type="caution">
    <text evidence="1">The sequence shown here is derived from an EMBL/GenBank/DDBJ whole genome shotgun (WGS) entry which is preliminary data.</text>
</comment>
<proteinExistence type="predicted"/>
<gene>
    <name evidence="1" type="ORF">KDA27_22715</name>
</gene>
<protein>
    <recommendedName>
        <fullName evidence="3">Sigma-70 family RNA polymerase sigma factor</fullName>
    </recommendedName>
</protein>